<sequence length="328" mass="37880">MRRGKCPAHPMWCIRWKGLPPLRLASWIARRGSDSVRKHMSSEADAPVWGPLFFACRVHKNVEMGERVASELLRISRPRTSAQPPNGRVMMNTQYVNAPYPYNMDGSFMEYFEGLTYDHVNFIFSGPAQDSYYPSVNSNYYKLSEYGTYSYCDYGHVYEMNGHLQGYHENRRQLASPSMMTSEQVVAANCNWDTDMTHDIPTACPRRHPNSQDYQVVWQDAVDPDNMTYEELLELGEAVGTQSRGLSPDVISFLPVSKYKRGFFSRKKSRDDRCVICQMEYKRGDWRMTLPCKHIYHANCCSKWLGINKACPICYTEVSMDASRIVKK</sequence>
<gene>
    <name evidence="1" type="ORF">MLD38_004204</name>
</gene>
<keyword evidence="2" id="KW-1185">Reference proteome</keyword>
<proteinExistence type="predicted"/>
<dbReference type="Proteomes" id="UP001057402">
    <property type="component" value="Chromosome 2"/>
</dbReference>
<accession>A0ACB9S6H6</accession>
<evidence type="ECO:0000313" key="1">
    <source>
        <dbReference type="EMBL" id="KAI4386258.1"/>
    </source>
</evidence>
<dbReference type="EMBL" id="CM042881">
    <property type="protein sequence ID" value="KAI4386258.1"/>
    <property type="molecule type" value="Genomic_DNA"/>
</dbReference>
<organism evidence="1 2">
    <name type="scientific">Melastoma candidum</name>
    <dbReference type="NCBI Taxonomy" id="119954"/>
    <lineage>
        <taxon>Eukaryota</taxon>
        <taxon>Viridiplantae</taxon>
        <taxon>Streptophyta</taxon>
        <taxon>Embryophyta</taxon>
        <taxon>Tracheophyta</taxon>
        <taxon>Spermatophyta</taxon>
        <taxon>Magnoliopsida</taxon>
        <taxon>eudicotyledons</taxon>
        <taxon>Gunneridae</taxon>
        <taxon>Pentapetalae</taxon>
        <taxon>rosids</taxon>
        <taxon>malvids</taxon>
        <taxon>Myrtales</taxon>
        <taxon>Melastomataceae</taxon>
        <taxon>Melastomatoideae</taxon>
        <taxon>Melastomateae</taxon>
        <taxon>Melastoma</taxon>
    </lineage>
</organism>
<comment type="caution">
    <text evidence="1">The sequence shown here is derived from an EMBL/GenBank/DDBJ whole genome shotgun (WGS) entry which is preliminary data.</text>
</comment>
<name>A0ACB9S6H6_9MYRT</name>
<reference evidence="2" key="1">
    <citation type="journal article" date="2023" name="Front. Plant Sci.">
        <title>Chromosomal-level genome assembly of Melastoma candidum provides insights into trichome evolution.</title>
        <authorList>
            <person name="Zhong Y."/>
            <person name="Wu W."/>
            <person name="Sun C."/>
            <person name="Zou P."/>
            <person name="Liu Y."/>
            <person name="Dai S."/>
            <person name="Zhou R."/>
        </authorList>
    </citation>
    <scope>NUCLEOTIDE SEQUENCE [LARGE SCALE GENOMIC DNA]</scope>
</reference>
<evidence type="ECO:0000313" key="2">
    <source>
        <dbReference type="Proteomes" id="UP001057402"/>
    </source>
</evidence>
<protein>
    <submittedName>
        <fullName evidence="1">Uncharacterized protein</fullName>
    </submittedName>
</protein>